<dbReference type="InterPro" id="IPR012337">
    <property type="entry name" value="RNaseH-like_sf"/>
</dbReference>
<dbReference type="PROSITE" id="PS50994">
    <property type="entry name" value="INTEGRASE"/>
    <property type="match status" value="1"/>
</dbReference>
<dbReference type="SUPFAM" id="SSF53098">
    <property type="entry name" value="Ribonuclease H-like"/>
    <property type="match status" value="1"/>
</dbReference>
<gene>
    <name evidence="3" type="ORF">FOZ63_007027</name>
</gene>
<organism evidence="3 4">
    <name type="scientific">Perkinsus olseni</name>
    <name type="common">Perkinsus atlanticus</name>
    <dbReference type="NCBI Taxonomy" id="32597"/>
    <lineage>
        <taxon>Eukaryota</taxon>
        <taxon>Sar</taxon>
        <taxon>Alveolata</taxon>
        <taxon>Perkinsozoa</taxon>
        <taxon>Perkinsea</taxon>
        <taxon>Perkinsida</taxon>
        <taxon>Perkinsidae</taxon>
        <taxon>Perkinsus</taxon>
    </lineage>
</organism>
<dbReference type="Gene3D" id="3.30.420.10">
    <property type="entry name" value="Ribonuclease H-like superfamily/Ribonuclease H"/>
    <property type="match status" value="1"/>
</dbReference>
<feature type="coiled-coil region" evidence="1">
    <location>
        <begin position="34"/>
        <end position="93"/>
    </location>
</feature>
<keyword evidence="1" id="KW-0175">Coiled coil</keyword>
<name>A0A7J6UJ59_PEROL</name>
<dbReference type="InterPro" id="IPR001584">
    <property type="entry name" value="Integrase_cat-core"/>
</dbReference>
<dbReference type="InterPro" id="IPR036397">
    <property type="entry name" value="RNaseH_sf"/>
</dbReference>
<evidence type="ECO:0000313" key="4">
    <source>
        <dbReference type="Proteomes" id="UP000553632"/>
    </source>
</evidence>
<evidence type="ECO:0000313" key="3">
    <source>
        <dbReference type="EMBL" id="KAF4757141.1"/>
    </source>
</evidence>
<dbReference type="Proteomes" id="UP000553632">
    <property type="component" value="Unassembled WGS sequence"/>
</dbReference>
<evidence type="ECO:0000256" key="1">
    <source>
        <dbReference type="SAM" id="Coils"/>
    </source>
</evidence>
<feature type="non-terminal residue" evidence="3">
    <location>
        <position position="225"/>
    </location>
</feature>
<dbReference type="GO" id="GO:0015074">
    <property type="term" value="P:DNA integration"/>
    <property type="evidence" value="ECO:0007669"/>
    <property type="project" value="InterPro"/>
</dbReference>
<proteinExistence type="predicted"/>
<comment type="caution">
    <text evidence="3">The sequence shown here is derived from an EMBL/GenBank/DDBJ whole genome shotgun (WGS) entry which is preliminary data.</text>
</comment>
<accession>A0A7J6UJ59</accession>
<sequence>MEAAVVTPGPSREDISAAVEAARREAAVVSGEKVSRLEEEKIALKKELQERKDQIRCQRQAYEALEQQLRLSTKQEQSRIAELTDELRSEKNASKSGHPVKHFALLRRQYPPYSLFFVYLHTIIVSLCGSPTVRELTEYFDAEVVGSTFASNLISGYRRIFSGRGTPHRICSDRGPAYVSAQYRLFLSKHTIQHHLVPSASPRYGRKWERSHGPLNQKLRVLCAI</sequence>
<dbReference type="EMBL" id="JABANO010002988">
    <property type="protein sequence ID" value="KAF4757141.1"/>
    <property type="molecule type" value="Genomic_DNA"/>
</dbReference>
<keyword evidence="4" id="KW-1185">Reference proteome</keyword>
<dbReference type="AlphaFoldDB" id="A0A7J6UJ59"/>
<feature type="domain" description="Integrase catalytic" evidence="2">
    <location>
        <begin position="95"/>
        <end position="225"/>
    </location>
</feature>
<dbReference type="GO" id="GO:0003676">
    <property type="term" value="F:nucleic acid binding"/>
    <property type="evidence" value="ECO:0007669"/>
    <property type="project" value="InterPro"/>
</dbReference>
<protein>
    <recommendedName>
        <fullName evidence="2">Integrase catalytic domain-containing protein</fullName>
    </recommendedName>
</protein>
<evidence type="ECO:0000259" key="2">
    <source>
        <dbReference type="PROSITE" id="PS50994"/>
    </source>
</evidence>
<reference evidence="3 4" key="1">
    <citation type="submission" date="2020-04" db="EMBL/GenBank/DDBJ databases">
        <title>Perkinsus olseni comparative genomics.</title>
        <authorList>
            <person name="Bogema D.R."/>
        </authorList>
    </citation>
    <scope>NUCLEOTIDE SEQUENCE [LARGE SCALE GENOMIC DNA]</scope>
    <source>
        <strain evidence="3 4">ATCC PRA-207</strain>
    </source>
</reference>